<dbReference type="AlphaFoldDB" id="A0A563D947"/>
<feature type="binding site" evidence="5">
    <location>
        <begin position="157"/>
        <end position="159"/>
    </location>
    <ligand>
        <name>substrate</name>
    </ligand>
</feature>
<dbReference type="InterPro" id="IPR002591">
    <property type="entry name" value="Phosphodiest/P_Trfase"/>
</dbReference>
<comment type="caution">
    <text evidence="6">The sequence shown here is derived from an EMBL/GenBank/DDBJ whole genome shotgun (WGS) entry which is preliminary data.</text>
</comment>
<dbReference type="PIRSF" id="PIRSF031924">
    <property type="entry name" value="Pi-irrepressible_AP"/>
    <property type="match status" value="1"/>
</dbReference>
<evidence type="ECO:0000313" key="7">
    <source>
        <dbReference type="Proteomes" id="UP000319499"/>
    </source>
</evidence>
<dbReference type="InterPro" id="IPR026263">
    <property type="entry name" value="Alkaline_phosphatase_prok"/>
</dbReference>
<reference evidence="6 7" key="1">
    <citation type="submission" date="2019-02" db="EMBL/GenBank/DDBJ databases">
        <title>Apibacter muscae sp. nov.: a novel member of the house fly microbiota.</title>
        <authorList>
            <person name="Park R."/>
        </authorList>
    </citation>
    <scope>NUCLEOTIDE SEQUENCE [LARGE SCALE GENOMIC DNA]</scope>
    <source>
        <strain evidence="6 7">AL1</strain>
    </source>
</reference>
<keyword evidence="2" id="KW-0479">Metal-binding</keyword>
<dbReference type="CDD" id="cd16016">
    <property type="entry name" value="AP-SPAP"/>
    <property type="match status" value="1"/>
</dbReference>
<dbReference type="PANTHER" id="PTHR10151">
    <property type="entry name" value="ECTONUCLEOTIDE PYROPHOSPHATASE/PHOSPHODIESTERASE"/>
    <property type="match status" value="1"/>
</dbReference>
<keyword evidence="3" id="KW-0732">Signal</keyword>
<dbReference type="SUPFAM" id="SSF53649">
    <property type="entry name" value="Alkaline phosphatase-like"/>
    <property type="match status" value="1"/>
</dbReference>
<sequence>MKKKFLSVFLIIFSLAFSQNQKPKLVIGIVVDQMRTEFLFRYSSLFSDNGFKRLLNDGFFYSNLHYNYVPTFTAPGHASIYTGTTPVNHGIVANEWFYRGLKRDVYCTEDFSVVSLGNPDKNKEGQMSPKNLQSSTITDELKLATNFKSKVYGISMKDRGAILPAGHFANRAYWISDNGNFISSNFYGNEFPSWVTSFNESKRYMKYIQEGWKLFKDISYYKDCLPDDNPYESTGLKIHKKAVFPYLLTEDFAQTGPKVIKSTPFTNNLIVEFAEELIENEKLGNGDVTDFLTLSFSATDIITHLTGPRSIETLDTYLRLDDLLGKFLTFLDKKVGKGNYLLFLTADHSGSENPKHLKDHGYDISSLNAKEMENKLRAYSIEKYGKDLILSYSNQNIYIDDALISPSKKFNEIVKDFANFIESFPEVKRAYTEDEILNISAVDEHGSMIFRGYDKKQNGQIYVLLKPGYIEYKPQGATHGSSYTYDTHVPLIFYGWKTPHGTSSEKHYITEIAPTIAQKISITFPNSTNSQILSEVIKY</sequence>
<name>A0A563D947_9FLAO</name>
<keyword evidence="1 4" id="KW-0597">Phosphoprotein</keyword>
<dbReference type="NCBIfam" id="NF042991">
    <property type="entry name" value="alk_phos_PafA"/>
    <property type="match status" value="1"/>
</dbReference>
<keyword evidence="7" id="KW-1185">Reference proteome</keyword>
<dbReference type="InterPro" id="IPR017850">
    <property type="entry name" value="Alkaline_phosphatase_core_sf"/>
</dbReference>
<dbReference type="GO" id="GO:0046872">
    <property type="term" value="F:metal ion binding"/>
    <property type="evidence" value="ECO:0007669"/>
    <property type="project" value="UniProtKB-KW"/>
</dbReference>
<proteinExistence type="predicted"/>
<organism evidence="6 7">
    <name type="scientific">Apibacter muscae</name>
    <dbReference type="NCBI Taxonomy" id="2509004"/>
    <lineage>
        <taxon>Bacteria</taxon>
        <taxon>Pseudomonadati</taxon>
        <taxon>Bacteroidota</taxon>
        <taxon>Flavobacteriia</taxon>
        <taxon>Flavobacteriales</taxon>
        <taxon>Weeksellaceae</taxon>
        <taxon>Apibacter</taxon>
    </lineage>
</organism>
<dbReference type="GO" id="GO:0004035">
    <property type="term" value="F:alkaline phosphatase activity"/>
    <property type="evidence" value="ECO:0007669"/>
    <property type="project" value="InterPro"/>
</dbReference>
<dbReference type="PANTHER" id="PTHR10151:SF120">
    <property type="entry name" value="BIS(5'-ADENOSYL)-TRIPHOSPHATASE"/>
    <property type="match status" value="1"/>
</dbReference>
<evidence type="ECO:0000256" key="5">
    <source>
        <dbReference type="PIRSR" id="PIRSR031924-51"/>
    </source>
</evidence>
<dbReference type="Gene3D" id="3.30.1360.150">
    <property type="match status" value="1"/>
</dbReference>
<feature type="active site" description="Phosphothreonine intermediate" evidence="4">
    <location>
        <position position="73"/>
    </location>
</feature>
<evidence type="ECO:0000256" key="3">
    <source>
        <dbReference type="ARBA" id="ARBA00022729"/>
    </source>
</evidence>
<dbReference type="RefSeq" id="WP_146293116.1">
    <property type="nucleotide sequence ID" value="NZ_SELH01000025.1"/>
</dbReference>
<gene>
    <name evidence="6" type="ORF">ETU09_08600</name>
</gene>
<feature type="binding site" evidence="5">
    <location>
        <position position="94"/>
    </location>
    <ligand>
        <name>substrate</name>
    </ligand>
</feature>
<evidence type="ECO:0000313" key="6">
    <source>
        <dbReference type="EMBL" id="TWP26612.1"/>
    </source>
</evidence>
<accession>A0A563D947</accession>
<dbReference type="Proteomes" id="UP000319499">
    <property type="component" value="Unassembled WGS sequence"/>
</dbReference>
<protein>
    <submittedName>
        <fullName evidence="6">Alkaline phosphatase family protein</fullName>
    </submittedName>
</protein>
<dbReference type="EMBL" id="SELH01000025">
    <property type="protein sequence ID" value="TWP26612.1"/>
    <property type="molecule type" value="Genomic_DNA"/>
</dbReference>
<evidence type="ECO:0000256" key="4">
    <source>
        <dbReference type="PIRSR" id="PIRSR031924-50"/>
    </source>
</evidence>
<dbReference type="OrthoDB" id="9766127at2"/>
<evidence type="ECO:0000256" key="1">
    <source>
        <dbReference type="ARBA" id="ARBA00022553"/>
    </source>
</evidence>
<dbReference type="Pfam" id="PF01663">
    <property type="entry name" value="Phosphodiest"/>
    <property type="match status" value="1"/>
</dbReference>
<dbReference type="Gene3D" id="3.40.720.10">
    <property type="entry name" value="Alkaline Phosphatase, subunit A"/>
    <property type="match status" value="1"/>
</dbReference>
<evidence type="ECO:0000256" key="2">
    <source>
        <dbReference type="ARBA" id="ARBA00022723"/>
    </source>
</evidence>